<sequence length="353" mass="39602">MRLAGVSIVRDEADIIEAWVRHNLHFLDHLYIVDDGSTDQTTRILEMLFKEGLPISLTLEKSPAAYHQGQRTTALVEQAMETAPWDFVFPLDGDEFIVAEDRAALEADLEAIGGYRLGGLNPRHYLMTDEDDLNEPCPLTRLRHVAVHDPYIFKVVVPGRLACERGFAVVDGNHRATKWDVPLPITLLPNVQLAHFPARSEAQLVSKGLAGYLRWTARTDFSNGAPDRLLEGVGILKEEHDIKVHALGRLAEALGPDRGGRTARLQPFVERRGEVRHPELARIFPYRRVLSATDDLVHAFKAALVENKELREGGATFQSRLLAAFSRNLKSLRRRLTALRHAQDLPKEPVGYS</sequence>
<evidence type="ECO:0000313" key="2">
    <source>
        <dbReference type="Proteomes" id="UP001245370"/>
    </source>
</evidence>
<dbReference type="GeneID" id="95762725"/>
<dbReference type="EMBL" id="JAVDPY010000001">
    <property type="protein sequence ID" value="MDR6331995.1"/>
    <property type="molecule type" value="Genomic_DNA"/>
</dbReference>
<dbReference type="Pfam" id="PF13704">
    <property type="entry name" value="Glyco_tranf_2_4"/>
    <property type="match status" value="1"/>
</dbReference>
<proteinExistence type="predicted"/>
<comment type="caution">
    <text evidence="1">The sequence shown here is derived from an EMBL/GenBank/DDBJ whole genome shotgun (WGS) entry which is preliminary data.</text>
</comment>
<protein>
    <recommendedName>
        <fullName evidence="3">Glycosyltransferase family 2 protein</fullName>
    </recommendedName>
</protein>
<dbReference type="Proteomes" id="UP001245370">
    <property type="component" value="Unassembled WGS sequence"/>
</dbReference>
<organism evidence="1 2">
    <name type="scientific">Xanthobacter flavus</name>
    <dbReference type="NCBI Taxonomy" id="281"/>
    <lineage>
        <taxon>Bacteria</taxon>
        <taxon>Pseudomonadati</taxon>
        <taxon>Pseudomonadota</taxon>
        <taxon>Alphaproteobacteria</taxon>
        <taxon>Hyphomicrobiales</taxon>
        <taxon>Xanthobacteraceae</taxon>
        <taxon>Xanthobacter</taxon>
    </lineage>
</organism>
<name>A0ABU1KAY6_XANFL</name>
<reference evidence="1 2" key="1">
    <citation type="submission" date="2023-07" db="EMBL/GenBank/DDBJ databases">
        <title>Genomic Encyclopedia of Type Strains, Phase IV (KMG-IV): sequencing the most valuable type-strain genomes for metagenomic binning, comparative biology and taxonomic classification.</title>
        <authorList>
            <person name="Goeker M."/>
        </authorList>
    </citation>
    <scope>NUCLEOTIDE SEQUENCE [LARGE SCALE GENOMIC DNA]</scope>
    <source>
        <strain evidence="1 2">DSM 338</strain>
    </source>
</reference>
<evidence type="ECO:0008006" key="3">
    <source>
        <dbReference type="Google" id="ProtNLM"/>
    </source>
</evidence>
<accession>A0ABU1KAY6</accession>
<evidence type="ECO:0000313" key="1">
    <source>
        <dbReference type="EMBL" id="MDR6331995.1"/>
    </source>
</evidence>
<dbReference type="RefSeq" id="WP_281807304.1">
    <property type="nucleotide sequence ID" value="NZ_BSDO01000002.1"/>
</dbReference>
<gene>
    <name evidence="1" type="ORF">GGQ86_000442</name>
</gene>
<dbReference type="SUPFAM" id="SSF53448">
    <property type="entry name" value="Nucleotide-diphospho-sugar transferases"/>
    <property type="match status" value="1"/>
</dbReference>
<dbReference type="InterPro" id="IPR029044">
    <property type="entry name" value="Nucleotide-diphossugar_trans"/>
</dbReference>
<keyword evidence="2" id="KW-1185">Reference proteome</keyword>